<dbReference type="SUPFAM" id="SSF48452">
    <property type="entry name" value="TPR-like"/>
    <property type="match status" value="1"/>
</dbReference>
<keyword evidence="4" id="KW-1185">Reference proteome</keyword>
<evidence type="ECO:0000256" key="2">
    <source>
        <dbReference type="SAM" id="SignalP"/>
    </source>
</evidence>
<dbReference type="NCBIfam" id="TIGR02521">
    <property type="entry name" value="type_IV_pilW"/>
    <property type="match status" value="1"/>
</dbReference>
<proteinExistence type="predicted"/>
<feature type="signal peptide" evidence="2">
    <location>
        <begin position="1"/>
        <end position="25"/>
    </location>
</feature>
<dbReference type="PANTHER" id="PTHR44395">
    <property type="match status" value="1"/>
</dbReference>
<feature type="repeat" description="TPR" evidence="1">
    <location>
        <begin position="142"/>
        <end position="175"/>
    </location>
</feature>
<dbReference type="Pfam" id="PF13181">
    <property type="entry name" value="TPR_8"/>
    <property type="match status" value="2"/>
</dbReference>
<accession>A0A918DVG3</accession>
<feature type="repeat" description="TPR" evidence="1">
    <location>
        <begin position="72"/>
        <end position="105"/>
    </location>
</feature>
<sequence length="259" mass="28902">MSGMRKAVGLALVLALAGCSSNSTQQQGMQSASKDDTLEAYTQLGLQYLRAGDTLSAKDALQRALEIDDDYAGIYNGLALIFQVEQEFDLAEKNFRKAVSLDSDSAIFHNNFGAFLYARGRYEEACTELARATEDPFYPRRAQSFENLGRCYRTLGRSEAAQHAFERALHLGPVRSLALLELTDLHLRAGRVSEAQSYYDRFSELIDSRQVEHSAQSLWLGIQLSRLNGNGTRAATYSLLLKSLYPQSPEFALYKESMQ</sequence>
<dbReference type="PROSITE" id="PS51257">
    <property type="entry name" value="PROKAR_LIPOPROTEIN"/>
    <property type="match status" value="1"/>
</dbReference>
<protein>
    <submittedName>
        <fullName evidence="3">Type IV pilus biogenesis/stability protein PilW</fullName>
    </submittedName>
</protein>
<dbReference type="InterPro" id="IPR011990">
    <property type="entry name" value="TPR-like_helical_dom_sf"/>
</dbReference>
<dbReference type="Gene3D" id="1.25.40.10">
    <property type="entry name" value="Tetratricopeptide repeat domain"/>
    <property type="match status" value="1"/>
</dbReference>
<dbReference type="InterPro" id="IPR019734">
    <property type="entry name" value="TPR_rpt"/>
</dbReference>
<feature type="chain" id="PRO_5036734823" evidence="2">
    <location>
        <begin position="26"/>
        <end position="259"/>
    </location>
</feature>
<dbReference type="InterPro" id="IPR013360">
    <property type="entry name" value="Pilus_4_PilW"/>
</dbReference>
<dbReference type="Pfam" id="PF13424">
    <property type="entry name" value="TPR_12"/>
    <property type="match status" value="1"/>
</dbReference>
<evidence type="ECO:0000256" key="1">
    <source>
        <dbReference type="PROSITE-ProRule" id="PRU00339"/>
    </source>
</evidence>
<dbReference type="PROSITE" id="PS50005">
    <property type="entry name" value="TPR"/>
    <property type="match status" value="3"/>
</dbReference>
<keyword evidence="1" id="KW-0802">TPR repeat</keyword>
<dbReference type="EMBL" id="BMLT01000010">
    <property type="protein sequence ID" value="GGO85977.1"/>
    <property type="molecule type" value="Genomic_DNA"/>
</dbReference>
<feature type="repeat" description="TPR" evidence="1">
    <location>
        <begin position="38"/>
        <end position="71"/>
    </location>
</feature>
<keyword evidence="2" id="KW-0732">Signal</keyword>
<dbReference type="PANTHER" id="PTHR44395:SF1">
    <property type="entry name" value="PROTEIN O-MANNOSYL-TRANSFERASE TMTC3"/>
    <property type="match status" value="1"/>
</dbReference>
<dbReference type="Proteomes" id="UP000599578">
    <property type="component" value="Unassembled WGS sequence"/>
</dbReference>
<evidence type="ECO:0000313" key="3">
    <source>
        <dbReference type="EMBL" id="GGO85977.1"/>
    </source>
</evidence>
<reference evidence="3 4" key="1">
    <citation type="journal article" date="2014" name="Int. J. Syst. Evol. Microbiol.">
        <title>Complete genome sequence of Corynebacterium casei LMG S-19264T (=DSM 44701T), isolated from a smear-ripened cheese.</title>
        <authorList>
            <consortium name="US DOE Joint Genome Institute (JGI-PGF)"/>
            <person name="Walter F."/>
            <person name="Albersmeier A."/>
            <person name="Kalinowski J."/>
            <person name="Ruckert C."/>
        </authorList>
    </citation>
    <scope>NUCLEOTIDE SEQUENCE [LARGE SCALE GENOMIC DNA]</scope>
    <source>
        <strain evidence="3 4">CGMCC 1.7286</strain>
    </source>
</reference>
<evidence type="ECO:0000313" key="4">
    <source>
        <dbReference type="Proteomes" id="UP000599578"/>
    </source>
</evidence>
<dbReference type="AlphaFoldDB" id="A0A918DVG3"/>
<comment type="caution">
    <text evidence="3">The sequence shown here is derived from an EMBL/GenBank/DDBJ whole genome shotgun (WGS) entry which is preliminary data.</text>
</comment>
<dbReference type="SMART" id="SM00028">
    <property type="entry name" value="TPR"/>
    <property type="match status" value="3"/>
</dbReference>
<name>A0A918DVG3_9GAMM</name>
<organism evidence="3 4">
    <name type="scientific">Marinobacterium nitratireducens</name>
    <dbReference type="NCBI Taxonomy" id="518897"/>
    <lineage>
        <taxon>Bacteria</taxon>
        <taxon>Pseudomonadati</taxon>
        <taxon>Pseudomonadota</taxon>
        <taxon>Gammaproteobacteria</taxon>
        <taxon>Oceanospirillales</taxon>
        <taxon>Oceanospirillaceae</taxon>
        <taxon>Marinobacterium</taxon>
    </lineage>
</organism>
<gene>
    <name evidence="3" type="ORF">GCM10011348_35730</name>
</gene>